<dbReference type="KEGG" id="dov:DSCO28_08530"/>
<dbReference type="InterPro" id="IPR043519">
    <property type="entry name" value="NT_sf"/>
</dbReference>
<dbReference type="AlphaFoldDB" id="A0A5K7ZJY0"/>
<name>A0A5K7ZJY0_9BACT</name>
<proteinExistence type="predicted"/>
<reference evidence="2 3" key="1">
    <citation type="submission" date="2019-11" db="EMBL/GenBank/DDBJ databases">
        <title>Comparative genomics of hydrocarbon-degrading Desulfosarcina strains.</title>
        <authorList>
            <person name="Watanabe M."/>
            <person name="Kojima H."/>
            <person name="Fukui M."/>
        </authorList>
    </citation>
    <scope>NUCLEOTIDE SEQUENCE [LARGE SCALE GENOMIC DNA]</scope>
    <source>
        <strain evidence="2 3">28bB2T</strain>
    </source>
</reference>
<dbReference type="CDD" id="cd05403">
    <property type="entry name" value="NT_KNTase_like"/>
    <property type="match status" value="1"/>
</dbReference>
<dbReference type="Proteomes" id="UP000425960">
    <property type="component" value="Chromosome"/>
</dbReference>
<dbReference type="NCBIfam" id="NF047752">
    <property type="entry name" value="MntA_antitoxin"/>
    <property type="match status" value="1"/>
</dbReference>
<dbReference type="RefSeq" id="WP_155309100.1">
    <property type="nucleotide sequence ID" value="NZ_AP021876.1"/>
</dbReference>
<dbReference type="PANTHER" id="PTHR43852:SF2">
    <property type="entry name" value="PROTEIN ADENYLYLTRANSFERASE MNTA"/>
    <property type="match status" value="1"/>
</dbReference>
<accession>A0A5K7ZJY0</accession>
<dbReference type="InterPro" id="IPR041633">
    <property type="entry name" value="Polbeta"/>
</dbReference>
<organism evidence="2 3">
    <name type="scientific">Desulfosarcina ovata subsp. sediminis</name>
    <dbReference type="NCBI Taxonomy" id="885957"/>
    <lineage>
        <taxon>Bacteria</taxon>
        <taxon>Pseudomonadati</taxon>
        <taxon>Thermodesulfobacteriota</taxon>
        <taxon>Desulfobacteria</taxon>
        <taxon>Desulfobacterales</taxon>
        <taxon>Desulfosarcinaceae</taxon>
        <taxon>Desulfosarcina</taxon>
    </lineage>
</organism>
<dbReference type="Pfam" id="PF18765">
    <property type="entry name" value="Polbeta"/>
    <property type="match status" value="1"/>
</dbReference>
<feature type="domain" description="Polymerase beta nucleotidyltransferase" evidence="1">
    <location>
        <begin position="16"/>
        <end position="103"/>
    </location>
</feature>
<dbReference type="Gene3D" id="3.30.460.10">
    <property type="entry name" value="Beta Polymerase, domain 2"/>
    <property type="match status" value="1"/>
</dbReference>
<gene>
    <name evidence="2" type="ORF">DSCO28_08530</name>
</gene>
<evidence type="ECO:0000313" key="2">
    <source>
        <dbReference type="EMBL" id="BBO80287.1"/>
    </source>
</evidence>
<evidence type="ECO:0000259" key="1">
    <source>
        <dbReference type="Pfam" id="PF18765"/>
    </source>
</evidence>
<protein>
    <submittedName>
        <fullName evidence="2">Toxin-antitoxin system antidote Mnt family protein</fullName>
    </submittedName>
</protein>
<dbReference type="SUPFAM" id="SSF81301">
    <property type="entry name" value="Nucleotidyltransferase"/>
    <property type="match status" value="1"/>
</dbReference>
<evidence type="ECO:0000313" key="3">
    <source>
        <dbReference type="Proteomes" id="UP000425960"/>
    </source>
</evidence>
<dbReference type="InterPro" id="IPR052930">
    <property type="entry name" value="TA_antitoxin_MntA"/>
</dbReference>
<dbReference type="EMBL" id="AP021876">
    <property type="protein sequence ID" value="BBO80287.1"/>
    <property type="molecule type" value="Genomic_DNA"/>
</dbReference>
<dbReference type="PANTHER" id="PTHR43852">
    <property type="entry name" value="NUCLEOTIDYLTRANSFERASE"/>
    <property type="match status" value="1"/>
</dbReference>
<sequence length="141" mass="15726">MSLNVLLNSQLQKELIEEICSTVHSCVAIYRFGSWGTAAQRKGSDIDIAVLAASPLDPVGRWDLAQKLASIAGRDVDLVDLLRASTVLRMQVVAYGERLHCVDAEAAERFEDNVFSSYAKLNEERRLILEDVNRRGSVYDQ</sequence>